<dbReference type="InterPro" id="IPR032063">
    <property type="entry name" value="MavL-like"/>
</dbReference>
<accession>A0AA38I1X0</accession>
<dbReference type="EMBL" id="JALNTZ010000006">
    <property type="protein sequence ID" value="KAJ3648220.1"/>
    <property type="molecule type" value="Genomic_DNA"/>
</dbReference>
<sequence>MYCWLPSHHLISIAATTTSTLPNWSPQPPKWSAEERSLLPQETTQPPDITLPTLLSQSDSFPRPFPIDSGRCKKLKTSVDETILERNINSAYPILHENILHLFARFILHKRKNGNSIEKELYNNLDVLTFVDRLLTKRAATFMGKRDSWTLLNNKKGSKNWESIGTLDQKPPLVLKDCLSYEEIKLSAFLSVSSYTYFVNVGDRKNFAVFNEEREGIQDEGIIMGIIGPRMVKDEVMEYQELVITKRQNTKSNGYGKGNSPNIHSFFASFYEEDCLEYKDALEKQKLPANSQRYTSLKNGDLLDNYVYYKRLIFSMDTLFVEANQRAVERNTTAYVHVVGIGLGVWKKSPCQNKLFMDSCGRRIQLLGKHLHSVSDICFAYINHDACLTFKHGDVVPIEGHPQGGIKLHMYKRGPHSRLTGHDKDKLLVVSYAWDGNALPGNEFWNKKLGSSGDSAAASSTQIAELHNPFINPKVVASNLRVVVGGKVVGFGEYLEKVNRGEKRKRD</sequence>
<proteinExistence type="predicted"/>
<comment type="caution">
    <text evidence="2">The sequence shown here is derived from an EMBL/GenBank/DDBJ whole genome shotgun (WGS) entry which is preliminary data.</text>
</comment>
<feature type="region of interest" description="Disordered" evidence="1">
    <location>
        <begin position="21"/>
        <end position="46"/>
    </location>
</feature>
<evidence type="ECO:0000256" key="1">
    <source>
        <dbReference type="SAM" id="MobiDB-lite"/>
    </source>
</evidence>
<organism evidence="2 3">
    <name type="scientific">Zophobas morio</name>
    <dbReference type="NCBI Taxonomy" id="2755281"/>
    <lineage>
        <taxon>Eukaryota</taxon>
        <taxon>Metazoa</taxon>
        <taxon>Ecdysozoa</taxon>
        <taxon>Arthropoda</taxon>
        <taxon>Hexapoda</taxon>
        <taxon>Insecta</taxon>
        <taxon>Pterygota</taxon>
        <taxon>Neoptera</taxon>
        <taxon>Endopterygota</taxon>
        <taxon>Coleoptera</taxon>
        <taxon>Polyphaga</taxon>
        <taxon>Cucujiformia</taxon>
        <taxon>Tenebrionidae</taxon>
        <taxon>Zophobas</taxon>
    </lineage>
</organism>
<protein>
    <submittedName>
        <fullName evidence="2">Uncharacterized protein</fullName>
    </submittedName>
</protein>
<dbReference type="Proteomes" id="UP001168821">
    <property type="component" value="Unassembled WGS sequence"/>
</dbReference>
<keyword evidence="3" id="KW-1185">Reference proteome</keyword>
<evidence type="ECO:0000313" key="2">
    <source>
        <dbReference type="EMBL" id="KAJ3648220.1"/>
    </source>
</evidence>
<evidence type="ECO:0000313" key="3">
    <source>
        <dbReference type="Proteomes" id="UP001168821"/>
    </source>
</evidence>
<name>A0AA38I1X0_9CUCU</name>
<dbReference type="Pfam" id="PF16062">
    <property type="entry name" value="MavL-like"/>
    <property type="match status" value="1"/>
</dbReference>
<gene>
    <name evidence="2" type="ORF">Zmor_020040</name>
</gene>
<dbReference type="AlphaFoldDB" id="A0AA38I1X0"/>
<reference evidence="2" key="1">
    <citation type="journal article" date="2023" name="G3 (Bethesda)">
        <title>Whole genome assemblies of Zophobas morio and Tenebrio molitor.</title>
        <authorList>
            <person name="Kaur S."/>
            <person name="Stinson S.A."/>
            <person name="diCenzo G.C."/>
        </authorList>
    </citation>
    <scope>NUCLEOTIDE SEQUENCE</scope>
    <source>
        <strain evidence="2">QUZm001</strain>
    </source>
</reference>